<evidence type="ECO:0000256" key="2">
    <source>
        <dbReference type="SAM" id="SignalP"/>
    </source>
</evidence>
<name>A0A948TKR3_9BACT</name>
<dbReference type="PANTHER" id="PTHR38045">
    <property type="entry name" value="CHROMOSOME 1, WHOLE GENOME SHOTGUN SEQUENCE"/>
    <property type="match status" value="1"/>
</dbReference>
<feature type="domain" description="Heparinase II/III-like C-terminal" evidence="3">
    <location>
        <begin position="391"/>
        <end position="555"/>
    </location>
</feature>
<reference evidence="4" key="2">
    <citation type="submission" date="2021-04" db="EMBL/GenBank/DDBJ databases">
        <authorList>
            <person name="Gilroy R."/>
        </authorList>
    </citation>
    <scope>NUCLEOTIDE SEQUENCE</scope>
    <source>
        <strain evidence="4">8470</strain>
    </source>
</reference>
<keyword evidence="2" id="KW-0732">Signal</keyword>
<comment type="caution">
    <text evidence="4">The sequence shown here is derived from an EMBL/GenBank/DDBJ whole genome shotgun (WGS) entry which is preliminary data.</text>
</comment>
<dbReference type="PROSITE" id="PS51257">
    <property type="entry name" value="PROKAR_LIPOPROTEIN"/>
    <property type="match status" value="1"/>
</dbReference>
<dbReference type="SUPFAM" id="SSF48230">
    <property type="entry name" value="Chondroitin AC/alginate lyase"/>
    <property type="match status" value="1"/>
</dbReference>
<dbReference type="Pfam" id="PF07940">
    <property type="entry name" value="Hepar_II_III_C"/>
    <property type="match status" value="1"/>
</dbReference>
<feature type="chain" id="PRO_5037291580" evidence="2">
    <location>
        <begin position="25"/>
        <end position="611"/>
    </location>
</feature>
<reference evidence="4" key="1">
    <citation type="journal article" date="2021" name="PeerJ">
        <title>Extensive microbial diversity within the chicken gut microbiome revealed by metagenomics and culture.</title>
        <authorList>
            <person name="Gilroy R."/>
            <person name="Ravi A."/>
            <person name="Getino M."/>
            <person name="Pursley I."/>
            <person name="Horton D.L."/>
            <person name="Alikhan N.F."/>
            <person name="Baker D."/>
            <person name="Gharbi K."/>
            <person name="Hall N."/>
            <person name="Watson M."/>
            <person name="Adriaenssens E.M."/>
            <person name="Foster-Nyarko E."/>
            <person name="Jarju S."/>
            <person name="Secka A."/>
            <person name="Antonio M."/>
            <person name="Oren A."/>
            <person name="Chaudhuri R.R."/>
            <person name="La Ragione R."/>
            <person name="Hildebrand F."/>
            <person name="Pallen M.J."/>
        </authorList>
    </citation>
    <scope>NUCLEOTIDE SEQUENCE</scope>
    <source>
        <strain evidence="4">8470</strain>
    </source>
</reference>
<dbReference type="AlphaFoldDB" id="A0A948TKR3"/>
<dbReference type="InterPro" id="IPR008929">
    <property type="entry name" value="Chondroitin_lyas"/>
</dbReference>
<gene>
    <name evidence="4" type="ORF">H9928_00805</name>
</gene>
<proteinExistence type="predicted"/>
<feature type="signal peptide" evidence="2">
    <location>
        <begin position="1"/>
        <end position="24"/>
    </location>
</feature>
<dbReference type="EMBL" id="JAHLFJ010000007">
    <property type="protein sequence ID" value="MBU3855097.1"/>
    <property type="molecule type" value="Genomic_DNA"/>
</dbReference>
<dbReference type="GO" id="GO:0016829">
    <property type="term" value="F:lyase activity"/>
    <property type="evidence" value="ECO:0007669"/>
    <property type="project" value="InterPro"/>
</dbReference>
<protein>
    <submittedName>
        <fullName evidence="4">Heparinase II/III family protein</fullName>
    </submittedName>
</protein>
<evidence type="ECO:0000313" key="5">
    <source>
        <dbReference type="Proteomes" id="UP000784286"/>
    </source>
</evidence>
<evidence type="ECO:0000313" key="4">
    <source>
        <dbReference type="EMBL" id="MBU3855097.1"/>
    </source>
</evidence>
<dbReference type="Gene3D" id="2.70.98.70">
    <property type="match status" value="1"/>
</dbReference>
<accession>A0A948TKR3</accession>
<dbReference type="PANTHER" id="PTHR38045:SF1">
    <property type="entry name" value="HEPARINASE II_III-LIKE PROTEIN"/>
    <property type="match status" value="1"/>
</dbReference>
<organism evidence="4 5">
    <name type="scientific">Candidatus Phocaeicola excrementipullorum</name>
    <dbReference type="NCBI Taxonomy" id="2838731"/>
    <lineage>
        <taxon>Bacteria</taxon>
        <taxon>Pseudomonadati</taxon>
        <taxon>Bacteroidota</taxon>
        <taxon>Bacteroidia</taxon>
        <taxon>Bacteroidales</taxon>
        <taxon>Bacteroidaceae</taxon>
        <taxon>Phocaeicola</taxon>
    </lineage>
</organism>
<dbReference type="Gene3D" id="1.50.10.100">
    <property type="entry name" value="Chondroitin AC/alginate lyase"/>
    <property type="match status" value="1"/>
</dbReference>
<dbReference type="Proteomes" id="UP000784286">
    <property type="component" value="Unassembled WGS sequence"/>
</dbReference>
<dbReference type="GO" id="GO:0030313">
    <property type="term" value="C:cell envelope"/>
    <property type="evidence" value="ECO:0007669"/>
    <property type="project" value="UniProtKB-SubCell"/>
</dbReference>
<evidence type="ECO:0000259" key="3">
    <source>
        <dbReference type="Pfam" id="PF07940"/>
    </source>
</evidence>
<dbReference type="InterPro" id="IPR012480">
    <property type="entry name" value="Hepar_II_III_C"/>
</dbReference>
<comment type="subcellular location">
    <subcellularLocation>
        <location evidence="1">Cell envelope</location>
    </subcellularLocation>
</comment>
<evidence type="ECO:0000256" key="1">
    <source>
        <dbReference type="ARBA" id="ARBA00004196"/>
    </source>
</evidence>
<sequence length="611" mass="68462">MKTNFCLTLKKCSLALLLCVGALSCTPERNEQGILTEHPRLLFTRAEEPAVKRLIKEDPLAGELADTLRSQADSIAQLPQIPYKFDKYGNMLWTSRAYVARLGTLALAYRLYGDEKYLRAANEALLWVCNFPDWDPKHYLDTAEMTTAVAIAYDWLFDALPEATKELVKNCIYKNAVSKVLREYANGGPGSWAKRETNWNVVCNTGMTLGALAVAEDYPQETDSILKNAAKYMPNCLKHFAPDGVCYEGPGYWGYTNSYLALYLKAATDNGGDKGNIAKLPGVSKTALFYKRTLTPAGRIFNFANSGEGKEDSPAFFLFSKLYNQPEIAEWYREELKQTLRKRIPQNQNFYLALPWFNTATATASDSLPRMEVYHNDINDLVVFNGDRKKKGSVFLIAKGGEPSQAHQQLDCGTFLLEADSVCWTEDLGADDYALPGFWDGRANGKRWEYFRNNNFSHNTLNIDHRLQYAPGEAFVCEEQPDADQPSATFNMNSLYQGQAEAVSRTFKMIDDCTMEVTDKVKLLNANSTAYFNIVTKAQVETNGNKAVLTRNGKQFYMEITAPAGAVFKTFPAPKLSEKEYPLEGVQIIEAACRFGKAEGEITVRMSSLPK</sequence>